<dbReference type="Proteomes" id="UP000295765">
    <property type="component" value="Unassembled WGS sequence"/>
</dbReference>
<proteinExistence type="predicted"/>
<keyword evidence="2" id="KW-0812">Transmembrane</keyword>
<keyword evidence="4" id="KW-1185">Reference proteome</keyword>
<feature type="transmembrane region" description="Helical" evidence="2">
    <location>
        <begin position="371"/>
        <end position="389"/>
    </location>
</feature>
<evidence type="ECO:0000256" key="1">
    <source>
        <dbReference type="SAM" id="MobiDB-lite"/>
    </source>
</evidence>
<dbReference type="AlphaFoldDB" id="A0A4R2LBH9"/>
<accession>A0A4R2LBH9</accession>
<evidence type="ECO:0000313" key="3">
    <source>
        <dbReference type="EMBL" id="TCO81738.1"/>
    </source>
</evidence>
<gene>
    <name evidence="3" type="ORF">EV699_107131</name>
</gene>
<feature type="transmembrane region" description="Helical" evidence="2">
    <location>
        <begin position="159"/>
        <end position="179"/>
    </location>
</feature>
<dbReference type="EMBL" id="SLWY01000007">
    <property type="protein sequence ID" value="TCO81738.1"/>
    <property type="molecule type" value="Genomic_DNA"/>
</dbReference>
<feature type="transmembrane region" description="Helical" evidence="2">
    <location>
        <begin position="401"/>
        <end position="424"/>
    </location>
</feature>
<dbReference type="RefSeq" id="WP_132540924.1">
    <property type="nucleotide sequence ID" value="NZ_SLWY01000007.1"/>
</dbReference>
<evidence type="ECO:0000256" key="2">
    <source>
        <dbReference type="SAM" id="Phobius"/>
    </source>
</evidence>
<dbReference type="OrthoDB" id="8736674at2"/>
<organism evidence="3 4">
    <name type="scientific">Plasticicumulans lactativorans</name>
    <dbReference type="NCBI Taxonomy" id="1133106"/>
    <lineage>
        <taxon>Bacteria</taxon>
        <taxon>Pseudomonadati</taxon>
        <taxon>Pseudomonadota</taxon>
        <taxon>Gammaproteobacteria</taxon>
        <taxon>Candidatus Competibacteraceae</taxon>
        <taxon>Plasticicumulans</taxon>
    </lineage>
</organism>
<keyword evidence="2" id="KW-0472">Membrane</keyword>
<feature type="transmembrane region" description="Helical" evidence="2">
    <location>
        <begin position="323"/>
        <end position="350"/>
    </location>
</feature>
<comment type="caution">
    <text evidence="3">The sequence shown here is derived from an EMBL/GenBank/DDBJ whole genome shotgun (WGS) entry which is preliminary data.</text>
</comment>
<protein>
    <submittedName>
        <fullName evidence="3">Uncharacterized protein</fullName>
    </submittedName>
</protein>
<reference evidence="3 4" key="1">
    <citation type="submission" date="2019-03" db="EMBL/GenBank/DDBJ databases">
        <title>Genomic Encyclopedia of Type Strains, Phase IV (KMG-IV): sequencing the most valuable type-strain genomes for metagenomic binning, comparative biology and taxonomic classification.</title>
        <authorList>
            <person name="Goeker M."/>
        </authorList>
    </citation>
    <scope>NUCLEOTIDE SEQUENCE [LARGE SCALE GENOMIC DNA]</scope>
    <source>
        <strain evidence="3 4">DSM 25287</strain>
    </source>
</reference>
<sequence>MDDASGMEPDTYAYDELVFRQMLDEVYLLLDFISGRSDRSLAALAGIRIPTESAVAGAEEAPSTLDEVIAHISTLRFPPKQYAALTPRNAAFLILVKDRLNRIAGPANGMTITYTAMVVGSQPAPEAFETRHAGRTGPRMSLAFGAYPGLINSAKKLRWIIWAGIWLLLLLTCVTAYTSGVVAFGRSTLQHIEEVKQELNDLAGVIGNIETTQGARESPSAVGASGSRTPFYRLCDRPKLLAAAPPGDLMPVDVFDNPVERQLCDRWRDIDHRQTLAYQNLDRFERGVLYVYELPEVAVRGLRRTFGSESAKGEERFDIGEQWVGAILASLSNYVLPMCFTLLGTGVSIVRDIYGKVHEHTLSPRDLPLSFGRFALGMVAGAAIGLFYSPSQVAAAASSGLSGSIVLSAQGLAFLAGYGVDSVFRVFDAMLRRLERAAQPAPLNGTASPAIAGGSKAGNAPVADRS</sequence>
<feature type="region of interest" description="Disordered" evidence="1">
    <location>
        <begin position="442"/>
        <end position="466"/>
    </location>
</feature>
<evidence type="ECO:0000313" key="4">
    <source>
        <dbReference type="Proteomes" id="UP000295765"/>
    </source>
</evidence>
<name>A0A4R2LBH9_9GAMM</name>
<keyword evidence="2" id="KW-1133">Transmembrane helix</keyword>